<evidence type="ECO:0000313" key="1">
    <source>
        <dbReference type="EMBL" id="CAB4689395.1"/>
    </source>
</evidence>
<dbReference type="PANTHER" id="PTHR21485">
    <property type="entry name" value="HAD SUPERFAMILY MEMBERS CMAS AND KDSC"/>
    <property type="match status" value="1"/>
</dbReference>
<dbReference type="EMBL" id="CAEZXS010000021">
    <property type="protein sequence ID" value="CAB4689395.1"/>
    <property type="molecule type" value="Genomic_DNA"/>
</dbReference>
<dbReference type="InterPro" id="IPR029044">
    <property type="entry name" value="Nucleotide-diphossugar_trans"/>
</dbReference>
<dbReference type="Pfam" id="PF02348">
    <property type="entry name" value="CTP_transf_3"/>
    <property type="match status" value="1"/>
</dbReference>
<dbReference type="Gene3D" id="3.90.550.10">
    <property type="entry name" value="Spore Coat Polysaccharide Biosynthesis Protein SpsA, Chain A"/>
    <property type="match status" value="1"/>
</dbReference>
<gene>
    <name evidence="1" type="ORF">UFOPK2582_00311</name>
    <name evidence="2" type="ORF">UFOPK4173_00458</name>
</gene>
<dbReference type="InterPro" id="IPR003329">
    <property type="entry name" value="Cytidylyl_trans"/>
</dbReference>
<name>A0A6J6NXA8_9ZZZZ</name>
<protein>
    <submittedName>
        <fullName evidence="1">Unannotated protein</fullName>
    </submittedName>
</protein>
<proteinExistence type="predicted"/>
<dbReference type="SUPFAM" id="SSF53448">
    <property type="entry name" value="Nucleotide-diphospho-sugar transferases"/>
    <property type="match status" value="1"/>
</dbReference>
<dbReference type="CDD" id="cd02513">
    <property type="entry name" value="CMP-NeuAc_Synthase"/>
    <property type="match status" value="1"/>
</dbReference>
<reference evidence="1" key="1">
    <citation type="submission" date="2020-05" db="EMBL/GenBank/DDBJ databases">
        <authorList>
            <person name="Chiriac C."/>
            <person name="Salcher M."/>
            <person name="Ghai R."/>
            <person name="Kavagutti S V."/>
        </authorList>
    </citation>
    <scope>NUCLEOTIDE SEQUENCE</scope>
</reference>
<dbReference type="InterPro" id="IPR050793">
    <property type="entry name" value="CMP-NeuNAc_synthase"/>
</dbReference>
<dbReference type="PANTHER" id="PTHR21485:SF3">
    <property type="entry name" value="N-ACYLNEURAMINATE CYTIDYLYLTRANSFERASE"/>
    <property type="match status" value="1"/>
</dbReference>
<dbReference type="GO" id="GO:0008781">
    <property type="term" value="F:N-acylneuraminate cytidylyltransferase activity"/>
    <property type="evidence" value="ECO:0007669"/>
    <property type="project" value="TreeGrafter"/>
</dbReference>
<evidence type="ECO:0000313" key="2">
    <source>
        <dbReference type="EMBL" id="CAB5029296.1"/>
    </source>
</evidence>
<dbReference type="EMBL" id="CAFBPW010000033">
    <property type="protein sequence ID" value="CAB5029296.1"/>
    <property type="molecule type" value="Genomic_DNA"/>
</dbReference>
<dbReference type="AlphaFoldDB" id="A0A6J6NXA8"/>
<organism evidence="1">
    <name type="scientific">freshwater metagenome</name>
    <dbReference type="NCBI Taxonomy" id="449393"/>
    <lineage>
        <taxon>unclassified sequences</taxon>
        <taxon>metagenomes</taxon>
        <taxon>ecological metagenomes</taxon>
    </lineage>
</organism>
<accession>A0A6J6NXA8</accession>
<sequence>MNVIAAVFARGGSKGVPDKNQRLFDGRPLVVHAIEQAAACQHVERVIVSTDSEEIAKLARAAGAEVPWLRPESLSGDTAREWDAWRHLLTWLDERGELPDRLLVVPCTAPLRNVGDLQRCVDASLSRDADVVLTVTASHRNPWFNMVTVDDQGFARLVLEPERRIHRRQDAPLTFDVGTVAFVVNPTYVQTADSLYDGTVIAVEVPAERSLDIDTETDLAFAEFLLQRSRTTKTAEAADD</sequence>